<keyword evidence="11" id="KW-1185">Reference proteome</keyword>
<dbReference type="Proteomes" id="UP001497512">
    <property type="component" value="Chromosome 10"/>
</dbReference>
<dbReference type="InterPro" id="IPR033905">
    <property type="entry name" value="Secretory_peroxidase"/>
</dbReference>
<reference evidence="10" key="1">
    <citation type="submission" date="2024-02" db="EMBL/GenBank/DDBJ databases">
        <authorList>
            <consortium name="ELIXIR-Norway"/>
            <consortium name="Elixir Norway"/>
        </authorList>
    </citation>
    <scope>NUCLEOTIDE SEQUENCE</scope>
</reference>
<keyword evidence="7" id="KW-1015">Disulfide bond</keyword>
<dbReference type="InterPro" id="IPR010255">
    <property type="entry name" value="Haem_peroxidase_sf"/>
</dbReference>
<dbReference type="Gene3D" id="1.10.520.10">
    <property type="match status" value="1"/>
</dbReference>
<keyword evidence="8" id="KW-0106">Calcium</keyword>
<comment type="similarity">
    <text evidence="8">Belongs to the peroxidase family. Classical plant (class III) peroxidase subfamily.</text>
</comment>
<sequence>MLIRPHVILLLVVASLVVLTPPGLIEAQLVNGFYASHGCPKAESIIKSAVITAIHQNSANAPGLLRIFFHDCIVNGCDGSVLIDSPSEKDAIPNQTLHGFAVIDTAKAQVEEVCLGIVSCADIVALAAETSVAITSGGRVSWEVPTGRRDGLVSSAAAALAAIPRPTDTVATITSKFAARGLSVEQMVALSGAHTIGLAHCSAFSNRLSPTLDSTLASPLAQSLLTLCPSGSNNTTNLDVTTPTKFDAAYFRNLQVGLGLLTSDAELQSDGSTSGFVSANTNFNTFAANFISSMIAMGKVEVLTGTAGQIRTNCHAFNS</sequence>
<accession>A0ABP0TFN6</accession>
<dbReference type="EC" id="1.11.1.7" evidence="8"/>
<dbReference type="SUPFAM" id="SSF48113">
    <property type="entry name" value="Heme-dependent peroxidases"/>
    <property type="match status" value="1"/>
</dbReference>
<evidence type="ECO:0000256" key="6">
    <source>
        <dbReference type="ARBA" id="ARBA00023004"/>
    </source>
</evidence>
<gene>
    <name evidence="10" type="ORF">CSSPTR1EN2_LOCUS2946</name>
</gene>
<evidence type="ECO:0000256" key="2">
    <source>
        <dbReference type="ARBA" id="ARBA00022559"/>
    </source>
</evidence>
<evidence type="ECO:0000259" key="9">
    <source>
        <dbReference type="PROSITE" id="PS50873"/>
    </source>
</evidence>
<dbReference type="Pfam" id="PF00141">
    <property type="entry name" value="peroxidase"/>
    <property type="match status" value="1"/>
</dbReference>
<dbReference type="EMBL" id="OZ019902">
    <property type="protein sequence ID" value="CAK9195281.1"/>
    <property type="molecule type" value="Genomic_DNA"/>
</dbReference>
<feature type="domain" description="Plant heme peroxidase family profile" evidence="9">
    <location>
        <begin position="28"/>
        <end position="318"/>
    </location>
</feature>
<organism evidence="10 11">
    <name type="scientific">Sphagnum troendelagicum</name>
    <dbReference type="NCBI Taxonomy" id="128251"/>
    <lineage>
        <taxon>Eukaryota</taxon>
        <taxon>Viridiplantae</taxon>
        <taxon>Streptophyta</taxon>
        <taxon>Embryophyta</taxon>
        <taxon>Bryophyta</taxon>
        <taxon>Sphagnophytina</taxon>
        <taxon>Sphagnopsida</taxon>
        <taxon>Sphagnales</taxon>
        <taxon>Sphagnaceae</taxon>
        <taxon>Sphagnum</taxon>
    </lineage>
</organism>
<comment type="cofactor">
    <cofactor evidence="8">
        <name>heme b</name>
        <dbReference type="ChEBI" id="CHEBI:60344"/>
    </cofactor>
    <text evidence="8">Binds 1 heme b (iron(II)-protoporphyrin IX) group per subunit.</text>
</comment>
<keyword evidence="5 8" id="KW-0560">Oxidoreductase</keyword>
<protein>
    <recommendedName>
        <fullName evidence="8">Peroxidase</fullName>
        <ecNumber evidence="8">1.11.1.7</ecNumber>
    </recommendedName>
</protein>
<dbReference type="Gene3D" id="1.10.420.10">
    <property type="entry name" value="Peroxidase, domain 2"/>
    <property type="match status" value="1"/>
</dbReference>
<dbReference type="InterPro" id="IPR002016">
    <property type="entry name" value="Haem_peroxidase"/>
</dbReference>
<name>A0ABP0TFN6_9BRYO</name>
<proteinExistence type="inferred from homology"/>
<keyword evidence="4 8" id="KW-0479">Metal-binding</keyword>
<evidence type="ECO:0000256" key="7">
    <source>
        <dbReference type="ARBA" id="ARBA00023157"/>
    </source>
</evidence>
<feature type="signal peptide" evidence="8">
    <location>
        <begin position="1"/>
        <end position="27"/>
    </location>
</feature>
<dbReference type="CDD" id="cd00693">
    <property type="entry name" value="secretory_peroxidase"/>
    <property type="match status" value="1"/>
</dbReference>
<keyword evidence="6 8" id="KW-0408">Iron</keyword>
<evidence type="ECO:0000256" key="5">
    <source>
        <dbReference type="ARBA" id="ARBA00023002"/>
    </source>
</evidence>
<evidence type="ECO:0000256" key="3">
    <source>
        <dbReference type="ARBA" id="ARBA00022617"/>
    </source>
</evidence>
<dbReference type="PROSITE" id="PS00436">
    <property type="entry name" value="PEROXIDASE_2"/>
    <property type="match status" value="1"/>
</dbReference>
<keyword evidence="8" id="KW-0732">Signal</keyword>
<dbReference type="InterPro" id="IPR000823">
    <property type="entry name" value="Peroxidase_pln"/>
</dbReference>
<dbReference type="PRINTS" id="PR00461">
    <property type="entry name" value="PLPEROXIDASE"/>
</dbReference>
<evidence type="ECO:0000313" key="11">
    <source>
        <dbReference type="Proteomes" id="UP001497512"/>
    </source>
</evidence>
<comment type="function">
    <text evidence="8">Removal of H(2)O(2), oxidation of toxic reductants, biosynthesis and degradation of lignin, suberization, auxin catabolism, response to environmental stresses such as wounding, pathogen attack and oxidative stress.</text>
</comment>
<dbReference type="PANTHER" id="PTHR31517:SF84">
    <property type="entry name" value="PEROXIDASE"/>
    <property type="match status" value="1"/>
</dbReference>
<evidence type="ECO:0000256" key="1">
    <source>
        <dbReference type="ARBA" id="ARBA00000189"/>
    </source>
</evidence>
<dbReference type="InterPro" id="IPR019794">
    <property type="entry name" value="Peroxidases_AS"/>
</dbReference>
<feature type="chain" id="PRO_5044953454" description="Peroxidase" evidence="8">
    <location>
        <begin position="28"/>
        <end position="319"/>
    </location>
</feature>
<evidence type="ECO:0000313" key="10">
    <source>
        <dbReference type="EMBL" id="CAK9195281.1"/>
    </source>
</evidence>
<dbReference type="PROSITE" id="PS50873">
    <property type="entry name" value="PEROXIDASE_4"/>
    <property type="match status" value="1"/>
</dbReference>
<comment type="catalytic activity">
    <reaction evidence="1 8">
        <text>2 a phenolic donor + H2O2 = 2 a phenolic radical donor + 2 H2O</text>
        <dbReference type="Rhea" id="RHEA:56136"/>
        <dbReference type="ChEBI" id="CHEBI:15377"/>
        <dbReference type="ChEBI" id="CHEBI:16240"/>
        <dbReference type="ChEBI" id="CHEBI:139520"/>
        <dbReference type="ChEBI" id="CHEBI:139521"/>
        <dbReference type="EC" id="1.11.1.7"/>
    </reaction>
</comment>
<comment type="cofactor">
    <cofactor evidence="8">
        <name>Ca(2+)</name>
        <dbReference type="ChEBI" id="CHEBI:29108"/>
    </cofactor>
    <text evidence="8">Binds 2 calcium ions per subunit.</text>
</comment>
<evidence type="ECO:0000256" key="8">
    <source>
        <dbReference type="RuleBase" id="RU362060"/>
    </source>
</evidence>
<comment type="subcellular location">
    <subcellularLocation>
        <location evidence="8">Secreted</location>
    </subcellularLocation>
</comment>
<keyword evidence="8" id="KW-0376">Hydrogen peroxide</keyword>
<keyword evidence="2 8" id="KW-0575">Peroxidase</keyword>
<dbReference type="PANTHER" id="PTHR31517">
    <property type="match status" value="1"/>
</dbReference>
<keyword evidence="8" id="KW-0964">Secreted</keyword>
<keyword evidence="3 8" id="KW-0349">Heme</keyword>
<dbReference type="PRINTS" id="PR00458">
    <property type="entry name" value="PEROXIDASE"/>
</dbReference>
<evidence type="ECO:0000256" key="4">
    <source>
        <dbReference type="ARBA" id="ARBA00022723"/>
    </source>
</evidence>